<dbReference type="InterPro" id="IPR017871">
    <property type="entry name" value="ABC_transporter-like_CS"/>
</dbReference>
<name>A0A8A4TP36_SULCO</name>
<dbReference type="Proteomes" id="UP000663929">
    <property type="component" value="Chromosome"/>
</dbReference>
<dbReference type="EMBL" id="CP071793">
    <property type="protein sequence ID" value="QTD50661.1"/>
    <property type="molecule type" value="Genomic_DNA"/>
</dbReference>
<dbReference type="SMART" id="SM00382">
    <property type="entry name" value="AAA"/>
    <property type="match status" value="2"/>
</dbReference>
<evidence type="ECO:0000259" key="4">
    <source>
        <dbReference type="PROSITE" id="PS50893"/>
    </source>
</evidence>
<feature type="domain" description="ABC transporter" evidence="4">
    <location>
        <begin position="9"/>
        <end position="211"/>
    </location>
</feature>
<dbReference type="PROSITE" id="PS50893">
    <property type="entry name" value="ABC_TRANSPORTER_2"/>
    <property type="match status" value="1"/>
</dbReference>
<dbReference type="InterPro" id="IPR003593">
    <property type="entry name" value="AAA+_ATPase"/>
</dbReference>
<sequence length="502" mass="56187">MGKGQGLQLVFNKVSFTYPRTSKEVLLDINLQLTPGWTGFVGANGGGKTTLLQLACNRLRPQTGVITAPAHHQYCPQRTDAAPEHFSAFLASQNAYRYMDALAIGYDWDQRWHTLSHGERKRAQLAVALWVEPDLLAVDEPTNHLDEHAQQLIFKALAGFRGIGLLVSHDRDLLDRLCLHTVFLDQGRIDKRVGNYSESTLEVEREALAQRRCYERTRKERRRLEREAHKAREAVARSSSRLSKRNVHRNDRDTRAKINLARLTGKDTVPARLQKRLETRVHRLAAREGDLQPKKEVSLGIRFDGHRGNRQILAIEPGNLVFGDDKEMSGALTFPALVLHRGERVGISGPNGSGKSTFLRFLLGKLPAGKGLFYLPQEVTKEQGIALLKEIKALSGPARGRLMQLVSRLGSDPKRLLVSHLPSPGETRKLMLATGLLQQPSLLVLDEPTNHLDLPSVNCLSQALSETECALVLVSHDARLLSTLADRRWRVRGTAPKFHLEE</sequence>
<gene>
    <name evidence="5" type="ORF">J3U87_34175</name>
</gene>
<dbReference type="GO" id="GO:0005524">
    <property type="term" value="F:ATP binding"/>
    <property type="evidence" value="ECO:0007669"/>
    <property type="project" value="UniProtKB-KW"/>
</dbReference>
<evidence type="ECO:0000313" key="6">
    <source>
        <dbReference type="Proteomes" id="UP000663929"/>
    </source>
</evidence>
<protein>
    <submittedName>
        <fullName evidence="5">ABC-F family ATP-binding cassette domain-containing protein</fullName>
    </submittedName>
</protein>
<feature type="compositionally biased region" description="Basic and acidic residues" evidence="3">
    <location>
        <begin position="225"/>
        <end position="235"/>
    </location>
</feature>
<dbReference type="PANTHER" id="PTHR42855:SF1">
    <property type="entry name" value="ABC TRANSPORTER DOMAIN-CONTAINING PROTEIN"/>
    <property type="match status" value="1"/>
</dbReference>
<keyword evidence="1" id="KW-0547">Nucleotide-binding</keyword>
<proteinExistence type="predicted"/>
<dbReference type="RefSeq" id="WP_237380545.1">
    <property type="nucleotide sequence ID" value="NZ_CP071793.1"/>
</dbReference>
<accession>A0A8A4TP36</accession>
<keyword evidence="6" id="KW-1185">Reference proteome</keyword>
<evidence type="ECO:0000256" key="2">
    <source>
        <dbReference type="ARBA" id="ARBA00022840"/>
    </source>
</evidence>
<dbReference type="GO" id="GO:0016887">
    <property type="term" value="F:ATP hydrolysis activity"/>
    <property type="evidence" value="ECO:0007669"/>
    <property type="project" value="InterPro"/>
</dbReference>
<dbReference type="InterPro" id="IPR003439">
    <property type="entry name" value="ABC_transporter-like_ATP-bd"/>
</dbReference>
<dbReference type="AlphaFoldDB" id="A0A8A4TP36"/>
<evidence type="ECO:0000256" key="1">
    <source>
        <dbReference type="ARBA" id="ARBA00022741"/>
    </source>
</evidence>
<dbReference type="SUPFAM" id="SSF52540">
    <property type="entry name" value="P-loop containing nucleoside triphosphate hydrolases"/>
    <property type="match status" value="2"/>
</dbReference>
<evidence type="ECO:0000256" key="3">
    <source>
        <dbReference type="SAM" id="MobiDB-lite"/>
    </source>
</evidence>
<dbReference type="KEGG" id="scor:J3U87_34175"/>
<dbReference type="InterPro" id="IPR051309">
    <property type="entry name" value="ABCF_ATPase"/>
</dbReference>
<keyword evidence="2 5" id="KW-0067">ATP-binding</keyword>
<organism evidence="5 6">
    <name type="scientific">Sulfidibacter corallicola</name>
    <dbReference type="NCBI Taxonomy" id="2818388"/>
    <lineage>
        <taxon>Bacteria</taxon>
        <taxon>Pseudomonadati</taxon>
        <taxon>Acidobacteriota</taxon>
        <taxon>Holophagae</taxon>
        <taxon>Acanthopleuribacterales</taxon>
        <taxon>Acanthopleuribacteraceae</taxon>
        <taxon>Sulfidibacter</taxon>
    </lineage>
</organism>
<dbReference type="CDD" id="cd03221">
    <property type="entry name" value="ABCF_EF-3"/>
    <property type="match status" value="1"/>
</dbReference>
<dbReference type="PANTHER" id="PTHR42855">
    <property type="entry name" value="ABC TRANSPORTER ATP-BINDING SUBUNIT"/>
    <property type="match status" value="1"/>
</dbReference>
<evidence type="ECO:0000313" key="5">
    <source>
        <dbReference type="EMBL" id="QTD50661.1"/>
    </source>
</evidence>
<dbReference type="InterPro" id="IPR027417">
    <property type="entry name" value="P-loop_NTPase"/>
</dbReference>
<dbReference type="Gene3D" id="3.40.50.300">
    <property type="entry name" value="P-loop containing nucleotide triphosphate hydrolases"/>
    <property type="match status" value="3"/>
</dbReference>
<dbReference type="PROSITE" id="PS00211">
    <property type="entry name" value="ABC_TRANSPORTER_1"/>
    <property type="match status" value="1"/>
</dbReference>
<reference evidence="5" key="1">
    <citation type="submission" date="2021-03" db="EMBL/GenBank/DDBJ databases">
        <title>Acanthopleuribacteraceae sp. M133.</title>
        <authorList>
            <person name="Wang G."/>
        </authorList>
    </citation>
    <scope>NUCLEOTIDE SEQUENCE</scope>
    <source>
        <strain evidence="5">M133</strain>
    </source>
</reference>
<feature type="region of interest" description="Disordered" evidence="3">
    <location>
        <begin position="225"/>
        <end position="249"/>
    </location>
</feature>
<dbReference type="Pfam" id="PF00005">
    <property type="entry name" value="ABC_tran"/>
    <property type="match status" value="2"/>
</dbReference>